<proteinExistence type="inferred from homology"/>
<protein>
    <recommendedName>
        <fullName evidence="6">UDP-glycosyltransferase</fullName>
    </recommendedName>
</protein>
<dbReference type="Proteomes" id="UP000837857">
    <property type="component" value="Chromosome 13"/>
</dbReference>
<dbReference type="PANTHER" id="PTHR48043">
    <property type="entry name" value="EG:EG0003.4 PROTEIN-RELATED"/>
    <property type="match status" value="1"/>
</dbReference>
<dbReference type="PROSITE" id="PS00375">
    <property type="entry name" value="UDPGT"/>
    <property type="match status" value="1"/>
</dbReference>
<evidence type="ECO:0000256" key="2">
    <source>
        <dbReference type="ARBA" id="ARBA00022676"/>
    </source>
</evidence>
<dbReference type="InterPro" id="IPR050271">
    <property type="entry name" value="UDP-glycosyltransferase"/>
</dbReference>
<evidence type="ECO:0008006" key="6">
    <source>
        <dbReference type="Google" id="ProtNLM"/>
    </source>
</evidence>
<dbReference type="InterPro" id="IPR035595">
    <property type="entry name" value="UDP_glycos_trans_CS"/>
</dbReference>
<dbReference type="SUPFAM" id="SSF53756">
    <property type="entry name" value="UDP-Glycosyltransferase/glycogen phosphorylase"/>
    <property type="match status" value="2"/>
</dbReference>
<dbReference type="Pfam" id="PF00201">
    <property type="entry name" value="UDPGT"/>
    <property type="match status" value="2"/>
</dbReference>
<comment type="similarity">
    <text evidence="1">Belongs to the UDP-glycosyltransferase family.</text>
</comment>
<evidence type="ECO:0000256" key="1">
    <source>
        <dbReference type="ARBA" id="ARBA00009995"/>
    </source>
</evidence>
<feature type="non-terminal residue" evidence="4">
    <location>
        <position position="1"/>
    </location>
</feature>
<evidence type="ECO:0000256" key="3">
    <source>
        <dbReference type="ARBA" id="ARBA00022679"/>
    </source>
</evidence>
<dbReference type="EMBL" id="OW152825">
    <property type="protein sequence ID" value="CAH2041366.1"/>
    <property type="molecule type" value="Genomic_DNA"/>
</dbReference>
<evidence type="ECO:0000313" key="5">
    <source>
        <dbReference type="Proteomes" id="UP000837857"/>
    </source>
</evidence>
<organism evidence="4 5">
    <name type="scientific">Iphiclides podalirius</name>
    <name type="common">scarce swallowtail</name>
    <dbReference type="NCBI Taxonomy" id="110791"/>
    <lineage>
        <taxon>Eukaryota</taxon>
        <taxon>Metazoa</taxon>
        <taxon>Ecdysozoa</taxon>
        <taxon>Arthropoda</taxon>
        <taxon>Hexapoda</taxon>
        <taxon>Insecta</taxon>
        <taxon>Pterygota</taxon>
        <taxon>Neoptera</taxon>
        <taxon>Endopterygota</taxon>
        <taxon>Lepidoptera</taxon>
        <taxon>Glossata</taxon>
        <taxon>Ditrysia</taxon>
        <taxon>Papilionoidea</taxon>
        <taxon>Papilionidae</taxon>
        <taxon>Papilioninae</taxon>
        <taxon>Iphiclides</taxon>
    </lineage>
</organism>
<accession>A0ABN8I1Z1</accession>
<keyword evidence="2" id="KW-0328">Glycosyltransferase</keyword>
<keyword evidence="5" id="KW-1185">Reference proteome</keyword>
<dbReference type="InterPro" id="IPR002213">
    <property type="entry name" value="UDP_glucos_trans"/>
</dbReference>
<sequence length="867" mass="97503">MFDSSVLEAEELARNIKFQLVYTNFIHFGSNILPPNVIEVGGYHAVNSKQLPDNIRKFIEDSEHGVIYISFGSMLKAASTPRDKIETIISALTELPQRAIWKWEEDSLPGNPKNIYLSKWLPQNDILGHPNVLAFYSHCGLLSTTEAMYHGVPMLAMPIFGDQPANAAAVEESGLGVQIELKELTKENLLQKFKKILNPQFRAEVKSLSRAWRDRPTSAMDSAVHWTEFAARHRNFTFRSPAADVPVYQYLCLDVLFVLFGVPIYLRELANRGHNVTVISHFPEKDPPKNYHDISLAGSIKILEDDMPLERSFMTILQVAIFLTTSGKENCEVMLANENVQGMIERKPKFDVVVVEQFNSDCALGIAYKLNAPVVGITSHILMPWHYSRLGIPNNPSYVSFHFLEGGTKPTFAQRLERVVFDLYFKTIYYLVSQRSDQNTLARYFDDIPPLEDLAREIKFLLLYHNFILTGSSLFPANVIEIGGYHVQKAKPLTGELRKFVEEAEHGVIYISFGSVIKSSTLPSSNLEAILGAIRELPQRFIWRFDNKTLLVDNENKLYVDDWLPQVDILNHPKTLAFFSHAGMGGTTEALHFGVPMVAMPVFGDQPANAASIEESGLGVQLHIRDLTKQSLVAALKTVMEPKFSANVKLVSKAWHDRPMPPLDTAIYWTEFAARYSNLTFRTAAADVPWYQYTNLDVALRCGWRPGHISCSVLKKIERHNCTKTGECAPCSRSCSRPTCLKPCCNTPKCISVCPSTNSCLKQAIFGQPLIRIIRHGGQYSICTKPSKISNAPSGPYPLKYVLNTVDTDNPEDREGAAKYSVEAKFNDYQFDYTSSQSSFVLDFSPPNQKCYKTCPKSATCMLCEIK</sequence>
<dbReference type="PANTHER" id="PTHR48043:SF114">
    <property type="entry name" value="IP04436P-RELATED"/>
    <property type="match status" value="1"/>
</dbReference>
<dbReference type="Gene3D" id="3.40.50.2000">
    <property type="entry name" value="Glycogen Phosphorylase B"/>
    <property type="match status" value="2"/>
</dbReference>
<reference evidence="4" key="1">
    <citation type="submission" date="2022-03" db="EMBL/GenBank/DDBJ databases">
        <authorList>
            <person name="Martin H S."/>
        </authorList>
    </citation>
    <scope>NUCLEOTIDE SEQUENCE</scope>
</reference>
<dbReference type="CDD" id="cd03784">
    <property type="entry name" value="GT1_Gtf-like"/>
    <property type="match status" value="2"/>
</dbReference>
<evidence type="ECO:0000313" key="4">
    <source>
        <dbReference type="EMBL" id="CAH2041366.1"/>
    </source>
</evidence>
<keyword evidence="3" id="KW-0808">Transferase</keyword>
<name>A0ABN8I1Z1_9NEOP</name>
<gene>
    <name evidence="4" type="ORF">IPOD504_LOCUS3117</name>
</gene>